<dbReference type="AlphaFoldDB" id="A0A7V4JPD9"/>
<dbReference type="Gene3D" id="3.80.30.30">
    <property type="match status" value="1"/>
</dbReference>
<dbReference type="CDD" id="cd01335">
    <property type="entry name" value="Radical_SAM"/>
    <property type="match status" value="1"/>
</dbReference>
<name>A0A7V4JPD9_9BACT</name>
<accession>A0A7V4JPD9</accession>
<comment type="caution">
    <text evidence="1">The sequence shown here is derived from an EMBL/GenBank/DDBJ whole genome shotgun (WGS) entry which is preliminary data.</text>
</comment>
<dbReference type="GO" id="GO:0003913">
    <property type="term" value="F:DNA photolyase activity"/>
    <property type="evidence" value="ECO:0007669"/>
    <property type="project" value="TreeGrafter"/>
</dbReference>
<organism evidence="1">
    <name type="scientific">Thermodesulfobacterium geofontis</name>
    <dbReference type="NCBI Taxonomy" id="1295609"/>
    <lineage>
        <taxon>Bacteria</taxon>
        <taxon>Pseudomonadati</taxon>
        <taxon>Thermodesulfobacteriota</taxon>
        <taxon>Thermodesulfobacteria</taxon>
        <taxon>Thermodesulfobacteriales</taxon>
        <taxon>Thermodesulfobacteriaceae</taxon>
        <taxon>Thermodesulfobacterium</taxon>
    </lineage>
</organism>
<dbReference type="Gene3D" id="3.40.50.12110">
    <property type="match status" value="1"/>
</dbReference>
<dbReference type="PANTHER" id="PTHR37822">
    <property type="entry name" value="SPORE PHOTOPRODUCT LYASE-RELATED"/>
    <property type="match status" value="1"/>
</dbReference>
<dbReference type="Pfam" id="PF20903">
    <property type="entry name" value="SPL"/>
    <property type="match status" value="1"/>
</dbReference>
<proteinExistence type="predicted"/>
<reference evidence="1" key="1">
    <citation type="journal article" date="2020" name="mSystems">
        <title>Genome- and Community-Level Interaction Insights into Carbon Utilization and Element Cycling Functions of Hydrothermarchaeota in Hydrothermal Sediment.</title>
        <authorList>
            <person name="Zhou Z."/>
            <person name="Liu Y."/>
            <person name="Xu W."/>
            <person name="Pan J."/>
            <person name="Luo Z.H."/>
            <person name="Li M."/>
        </authorList>
    </citation>
    <scope>NUCLEOTIDE SEQUENCE [LARGE SCALE GENOMIC DNA]</scope>
    <source>
        <strain evidence="1">SpSt-711</strain>
    </source>
</reference>
<dbReference type="PANTHER" id="PTHR37822:SF2">
    <property type="entry name" value="SPORE PHOTOPRODUCT LYASE"/>
    <property type="match status" value="1"/>
</dbReference>
<protein>
    <submittedName>
        <fullName evidence="1">DNA photolyase</fullName>
    </submittedName>
</protein>
<gene>
    <name evidence="1" type="ORF">ENU91_01305</name>
</gene>
<keyword evidence="1" id="KW-0456">Lyase</keyword>
<evidence type="ECO:0000313" key="1">
    <source>
        <dbReference type="EMBL" id="HGU15291.1"/>
    </source>
</evidence>
<dbReference type="InterPro" id="IPR049539">
    <property type="entry name" value="SPL"/>
</dbReference>
<sequence length="369" mass="43285">MEIFIEESALPFQLTKNILKNYSAKIITSYENFKWEEKPFYELISLGKKRLFLINYKGNFFRDCPGTKIYFCCGYKIFHFGEGCPLDCSYCILQAYLNRPGLKIWANLIENGLPELEKVLDEHKKQKEVLRIGTGEFADSMALESIGNVSEILINFWKEKDPLAVLELKTKIAISENYFSKFKPDPRIIFAWSVNTEKIIKEEEKGTATLEKRLESAKKAIDSGFTVAFHFDPIVFYEDAEKEYPQVLERILNYIPPEKIAWISLGTLRYSKELKFIAEKRFPKTKIYSQEFIEGLDGKKRYFVDLRKKLYTSFKKLINEVKGLVTFYFCMEGERIWEEILNKRINSSFEVKLLLDNVALKLCYDKTIK</sequence>
<dbReference type="GO" id="GO:0051539">
    <property type="term" value="F:4 iron, 4 sulfur cluster binding"/>
    <property type="evidence" value="ECO:0007669"/>
    <property type="project" value="TreeGrafter"/>
</dbReference>
<dbReference type="EMBL" id="DTEI01000027">
    <property type="protein sequence ID" value="HGU15291.1"/>
    <property type="molecule type" value="Genomic_DNA"/>
</dbReference>
<dbReference type="GO" id="GO:1904047">
    <property type="term" value="F:S-adenosyl-L-methionine binding"/>
    <property type="evidence" value="ECO:0007669"/>
    <property type="project" value="TreeGrafter"/>
</dbReference>
<dbReference type="GO" id="GO:0042601">
    <property type="term" value="C:endospore-forming forespore"/>
    <property type="evidence" value="ECO:0007669"/>
    <property type="project" value="TreeGrafter"/>
</dbReference>